<dbReference type="Gene3D" id="3.50.7.10">
    <property type="entry name" value="GroEL"/>
    <property type="match status" value="1"/>
</dbReference>
<feature type="binding site" evidence="6">
    <location>
        <begin position="29"/>
        <end position="32"/>
    </location>
    <ligand>
        <name>ATP</name>
        <dbReference type="ChEBI" id="CHEBI:30616"/>
    </ligand>
</feature>
<dbReference type="EMBL" id="PCVC01000031">
    <property type="protein sequence ID" value="PIQ67029.1"/>
    <property type="molecule type" value="Genomic_DNA"/>
</dbReference>
<reference evidence="9 10" key="1">
    <citation type="submission" date="2017-09" db="EMBL/GenBank/DDBJ databases">
        <title>Depth-based differentiation of microbial function through sediment-hosted aquifers and enrichment of novel symbionts in the deep terrestrial subsurface.</title>
        <authorList>
            <person name="Probst A.J."/>
            <person name="Ladd B."/>
            <person name="Jarett J.K."/>
            <person name="Geller-Mcgrath D.E."/>
            <person name="Sieber C.M."/>
            <person name="Emerson J.B."/>
            <person name="Anantharaman K."/>
            <person name="Thomas B.C."/>
            <person name="Malmstrom R."/>
            <person name="Stieglmeier M."/>
            <person name="Klingl A."/>
            <person name="Woyke T."/>
            <person name="Ryan C.M."/>
            <person name="Banfield J.F."/>
        </authorList>
    </citation>
    <scope>NUCLEOTIDE SEQUENCE [LARGE SCALE GENOMIC DNA]</scope>
    <source>
        <strain evidence="9">CG11_big_fil_rev_8_21_14_0_20_40_24</strain>
    </source>
</reference>
<dbReference type="SUPFAM" id="SSF52029">
    <property type="entry name" value="GroEL apical domain-like"/>
    <property type="match status" value="1"/>
</dbReference>
<dbReference type="HAMAP" id="MF_00600">
    <property type="entry name" value="CH60"/>
    <property type="match status" value="1"/>
</dbReference>
<keyword evidence="5 6" id="KW-0413">Isomerase</keyword>
<feature type="binding site" evidence="6">
    <location>
        <position position="414"/>
    </location>
    <ligand>
        <name>ATP</name>
        <dbReference type="ChEBI" id="CHEBI:30616"/>
    </ligand>
</feature>
<comment type="function">
    <text evidence="6 8">Together with its co-chaperonin GroES, plays an essential role in assisting protein folding. The GroEL-GroES system forms a nano-cage that allows encapsulation of the non-native substrate proteins and provides a physical environment optimized to promote and accelerate protein folding.</text>
</comment>
<dbReference type="FunFam" id="3.50.7.10:FF:000001">
    <property type="entry name" value="60 kDa chaperonin"/>
    <property type="match status" value="1"/>
</dbReference>
<evidence type="ECO:0000256" key="6">
    <source>
        <dbReference type="HAMAP-Rule" id="MF_00600"/>
    </source>
</evidence>
<comment type="caution">
    <text evidence="9">The sequence shown here is derived from an EMBL/GenBank/DDBJ whole genome shotgun (WGS) entry which is preliminary data.</text>
</comment>
<sequence>MAKLVLYNEDARKALKRGVDKVANAVKVTIGPRGRNVVIEKSFGSPTITNDGVTIAKEISLKDKFENMGAEIIKEVATKTNDIAGDGTTTSVILAQSIFSEGLRHAELGVNTMGIRVGIELAVAEAVKALRAMAKPIKSDAEIKQVATISAESAEIGDIIATTIKKVGKDGVITVEESQSFGVESEIVDGLQFDRGYVSPYMITNGERMEAEYREVHALVTDKKISTVKEILPLLEKMASAGKKELLIIADDIDGEALTTFVLNKLRGAFNILAIKAPGYGDNKKELLADIAVVVGAEVISDEVGIKLETAELSHLGLVRKVVSTKDNTTIVGGKGKRGEIEKRILQLKKQKEVSDSKFDKEKLEERIAKLAGGVAVIRVGAATEMEMKYLKLKIEDAVNATKAAIEEGIVAGGGTALVRAAKKIRNHKVTEDRTAEISIGYQIVLNALESPLRHIVINTGKSDGSAMVEKVLASGSDQAGYSATDDQFKTDLIKEGIVDPVKVTRTALQNAASAAAMLLTTEVAVAEEPEEKKSAEMPNQDMGY</sequence>
<accession>A0A2H0K6Z8</accession>
<keyword evidence="6" id="KW-0963">Cytoplasm</keyword>
<dbReference type="PRINTS" id="PR00298">
    <property type="entry name" value="CHAPERONIN60"/>
</dbReference>
<protein>
    <recommendedName>
        <fullName evidence="6">Chaperonin GroEL</fullName>
        <ecNumber evidence="6">5.6.1.7</ecNumber>
    </recommendedName>
    <alternativeName>
        <fullName evidence="6">60 kDa chaperonin</fullName>
    </alternativeName>
    <alternativeName>
        <fullName evidence="6">Chaperonin-60</fullName>
        <shortName evidence="6">Cpn60</shortName>
    </alternativeName>
</protein>
<evidence type="ECO:0000256" key="5">
    <source>
        <dbReference type="ARBA" id="ARBA00023235"/>
    </source>
</evidence>
<dbReference type="NCBIfam" id="NF009487">
    <property type="entry name" value="PRK12849.1"/>
    <property type="match status" value="1"/>
</dbReference>
<keyword evidence="2 6" id="KW-0547">Nucleotide-binding</keyword>
<feature type="binding site" evidence="6">
    <location>
        <position position="500"/>
    </location>
    <ligand>
        <name>ATP</name>
        <dbReference type="ChEBI" id="CHEBI:30616"/>
    </ligand>
</feature>
<feature type="binding site" evidence="6">
    <location>
        <begin position="86"/>
        <end position="90"/>
    </location>
    <ligand>
        <name>ATP</name>
        <dbReference type="ChEBI" id="CHEBI:30616"/>
    </ligand>
</feature>
<dbReference type="PROSITE" id="PS00296">
    <property type="entry name" value="CHAPERONINS_CPN60"/>
    <property type="match status" value="1"/>
</dbReference>
<dbReference type="Proteomes" id="UP000229834">
    <property type="component" value="Unassembled WGS sequence"/>
</dbReference>
<dbReference type="GO" id="GO:0140662">
    <property type="term" value="F:ATP-dependent protein folding chaperone"/>
    <property type="evidence" value="ECO:0007669"/>
    <property type="project" value="InterPro"/>
</dbReference>
<evidence type="ECO:0000313" key="9">
    <source>
        <dbReference type="EMBL" id="PIQ67029.1"/>
    </source>
</evidence>
<evidence type="ECO:0000313" key="10">
    <source>
        <dbReference type="Proteomes" id="UP000229834"/>
    </source>
</evidence>
<dbReference type="GO" id="GO:0051082">
    <property type="term" value="F:unfolded protein binding"/>
    <property type="evidence" value="ECO:0007669"/>
    <property type="project" value="UniProtKB-UniRule"/>
</dbReference>
<evidence type="ECO:0000256" key="2">
    <source>
        <dbReference type="ARBA" id="ARBA00022741"/>
    </source>
</evidence>
<dbReference type="InterPro" id="IPR027413">
    <property type="entry name" value="GROEL-like_equatorial_sf"/>
</dbReference>
<dbReference type="PANTHER" id="PTHR45633">
    <property type="entry name" value="60 KDA HEAT SHOCK PROTEIN, MITOCHONDRIAL"/>
    <property type="match status" value="1"/>
</dbReference>
<dbReference type="CDD" id="cd03344">
    <property type="entry name" value="GroEL"/>
    <property type="match status" value="1"/>
</dbReference>
<dbReference type="InterPro" id="IPR002423">
    <property type="entry name" value="Cpn60/GroEL/TCP-1"/>
</dbReference>
<dbReference type="GO" id="GO:0005524">
    <property type="term" value="F:ATP binding"/>
    <property type="evidence" value="ECO:0007669"/>
    <property type="project" value="UniProtKB-UniRule"/>
</dbReference>
<evidence type="ECO:0000256" key="4">
    <source>
        <dbReference type="ARBA" id="ARBA00023186"/>
    </source>
</evidence>
<dbReference type="EC" id="5.6.1.7" evidence="6"/>
<evidence type="ECO:0000256" key="3">
    <source>
        <dbReference type="ARBA" id="ARBA00022840"/>
    </source>
</evidence>
<dbReference type="InterPro" id="IPR001844">
    <property type="entry name" value="Cpn60/GroEL"/>
</dbReference>
<dbReference type="Gene3D" id="3.30.260.10">
    <property type="entry name" value="TCP-1-like chaperonin intermediate domain"/>
    <property type="match status" value="1"/>
</dbReference>
<dbReference type="GO" id="GO:0042026">
    <property type="term" value="P:protein refolding"/>
    <property type="evidence" value="ECO:0007669"/>
    <property type="project" value="UniProtKB-UniRule"/>
</dbReference>
<dbReference type="InterPro" id="IPR027409">
    <property type="entry name" value="GroEL-like_apical_dom_sf"/>
</dbReference>
<dbReference type="GO" id="GO:0005737">
    <property type="term" value="C:cytoplasm"/>
    <property type="evidence" value="ECO:0007669"/>
    <property type="project" value="UniProtKB-SubCell"/>
</dbReference>
<dbReference type="NCBIfam" id="NF009488">
    <property type="entry name" value="PRK12850.1"/>
    <property type="match status" value="1"/>
</dbReference>
<dbReference type="Pfam" id="PF00118">
    <property type="entry name" value="Cpn60_TCP1"/>
    <property type="match status" value="1"/>
</dbReference>
<dbReference type="Gene3D" id="1.10.560.10">
    <property type="entry name" value="GroEL-like equatorial domain"/>
    <property type="match status" value="1"/>
</dbReference>
<proteinExistence type="inferred from homology"/>
<dbReference type="NCBIfam" id="NF000592">
    <property type="entry name" value="PRK00013.1"/>
    <property type="match status" value="1"/>
</dbReference>
<dbReference type="InterPro" id="IPR027410">
    <property type="entry name" value="TCP-1-like_intermed_sf"/>
</dbReference>
<evidence type="ECO:0000256" key="7">
    <source>
        <dbReference type="RuleBase" id="RU000418"/>
    </source>
</evidence>
<dbReference type="SUPFAM" id="SSF54849">
    <property type="entry name" value="GroEL-intermediate domain like"/>
    <property type="match status" value="1"/>
</dbReference>
<dbReference type="InterPro" id="IPR018370">
    <property type="entry name" value="Chaperonin_Cpn60_CS"/>
</dbReference>
<keyword evidence="4 6" id="KW-0143">Chaperone</keyword>
<dbReference type="GO" id="GO:0016853">
    <property type="term" value="F:isomerase activity"/>
    <property type="evidence" value="ECO:0007669"/>
    <property type="project" value="UniProtKB-KW"/>
</dbReference>
<comment type="subunit">
    <text evidence="6 8">Forms a cylinder of 14 subunits composed of two heptameric rings stacked back-to-back. Interacts with the co-chaperonin GroES.</text>
</comment>
<gene>
    <name evidence="6 9" type="primary">groL</name>
    <name evidence="6" type="synonym">groEL</name>
    <name evidence="9" type="ORF">COV95_00960</name>
</gene>
<comment type="similarity">
    <text evidence="1 6 7">Belongs to the chaperonin (HSP60) family.</text>
</comment>
<evidence type="ECO:0000256" key="1">
    <source>
        <dbReference type="ARBA" id="ARBA00006607"/>
    </source>
</evidence>
<comment type="caution">
    <text evidence="6">Lacks conserved residue(s) required for the propagation of feature annotation.</text>
</comment>
<dbReference type="SUPFAM" id="SSF48592">
    <property type="entry name" value="GroEL equatorial domain-like"/>
    <property type="match status" value="1"/>
</dbReference>
<dbReference type="AlphaFoldDB" id="A0A2H0K6Z8"/>
<dbReference type="NCBIfam" id="NF009489">
    <property type="entry name" value="PRK12851.1"/>
    <property type="match status" value="1"/>
</dbReference>
<name>A0A2H0K6Z8_9BACT</name>
<keyword evidence="3 6" id="KW-0067">ATP-binding</keyword>
<comment type="subcellular location">
    <subcellularLocation>
        <location evidence="6">Cytoplasm</location>
    </subcellularLocation>
</comment>
<organism evidence="9 10">
    <name type="scientific">Candidatus Zambryskibacteria bacterium CG11_big_fil_rev_8_21_14_0_20_40_24</name>
    <dbReference type="NCBI Taxonomy" id="1975116"/>
    <lineage>
        <taxon>Bacteria</taxon>
        <taxon>Candidatus Zambryskiibacteriota</taxon>
    </lineage>
</organism>
<evidence type="ECO:0000256" key="8">
    <source>
        <dbReference type="RuleBase" id="RU000419"/>
    </source>
</evidence>
<dbReference type="NCBIfam" id="TIGR02348">
    <property type="entry name" value="GroEL"/>
    <property type="match status" value="1"/>
</dbReference>